<evidence type="ECO:0000313" key="1">
    <source>
        <dbReference type="EMBL" id="WMX47808.1"/>
    </source>
</evidence>
<gene>
    <name evidence="1" type="ORF">RGF97_27540</name>
</gene>
<name>A0ABY9S075_9ACTN</name>
<keyword evidence="2" id="KW-1185">Reference proteome</keyword>
<organism evidence="1 2">
    <name type="scientific">Streptomyces roseicoloratus</name>
    <dbReference type="NCBI Taxonomy" id="2508722"/>
    <lineage>
        <taxon>Bacteria</taxon>
        <taxon>Bacillati</taxon>
        <taxon>Actinomycetota</taxon>
        <taxon>Actinomycetes</taxon>
        <taxon>Kitasatosporales</taxon>
        <taxon>Streptomycetaceae</taxon>
        <taxon>Streptomyces</taxon>
    </lineage>
</organism>
<dbReference type="Proteomes" id="UP001250858">
    <property type="component" value="Chromosome"/>
</dbReference>
<dbReference type="EMBL" id="CP133762">
    <property type="protein sequence ID" value="WMX47808.1"/>
    <property type="molecule type" value="Genomic_DNA"/>
</dbReference>
<evidence type="ECO:0000313" key="2">
    <source>
        <dbReference type="Proteomes" id="UP001250858"/>
    </source>
</evidence>
<sequence>MRRETSGVFGDRPAVMRVPDPLAETRTRFLRHASHLDPQLPLRAPPYEKRRPAYDETVAAAADSPRAAETS</sequence>
<proteinExistence type="predicted"/>
<reference evidence="1 2" key="1">
    <citation type="submission" date="2023-09" db="EMBL/GenBank/DDBJ databases">
        <title>Complete genome of Streptomyces roseicoloratus T14.</title>
        <authorList>
            <person name="Bashizi T."/>
            <person name="Kim M.-J."/>
            <person name="Lee G."/>
            <person name="Tagele S.B."/>
            <person name="Shin J.-H."/>
        </authorList>
    </citation>
    <scope>NUCLEOTIDE SEQUENCE [LARGE SCALE GENOMIC DNA]</scope>
    <source>
        <strain evidence="1 2">T14</strain>
    </source>
</reference>
<protein>
    <submittedName>
        <fullName evidence="1">Uncharacterized protein</fullName>
    </submittedName>
</protein>
<accession>A0ABY9S075</accession>
<dbReference type="RefSeq" id="WP_309549606.1">
    <property type="nucleotide sequence ID" value="NZ_CP133762.1"/>
</dbReference>